<proteinExistence type="predicted"/>
<feature type="chain" id="PRO_5036962257" evidence="1">
    <location>
        <begin position="21"/>
        <end position="76"/>
    </location>
</feature>
<dbReference type="AlphaFoldDB" id="A0A974H1Y7"/>
<gene>
    <name evidence="2" type="ORF">XELAEV_18047878mg</name>
</gene>
<accession>A0A974H1Y7</accession>
<name>A0A974H1Y7_XENLA</name>
<evidence type="ECO:0000313" key="2">
    <source>
        <dbReference type="EMBL" id="OCT61848.1"/>
    </source>
</evidence>
<feature type="signal peptide" evidence="1">
    <location>
        <begin position="1"/>
        <end position="20"/>
    </location>
</feature>
<keyword evidence="1" id="KW-0732">Signal</keyword>
<evidence type="ECO:0000256" key="1">
    <source>
        <dbReference type="SAM" id="SignalP"/>
    </source>
</evidence>
<protein>
    <submittedName>
        <fullName evidence="2">Uncharacterized protein</fullName>
    </submittedName>
</protein>
<reference evidence="3" key="1">
    <citation type="journal article" date="2016" name="Nature">
        <title>Genome evolution in the allotetraploid frog Xenopus laevis.</title>
        <authorList>
            <person name="Session A.M."/>
            <person name="Uno Y."/>
            <person name="Kwon T."/>
            <person name="Chapman J.A."/>
            <person name="Toyoda A."/>
            <person name="Takahashi S."/>
            <person name="Fukui A."/>
            <person name="Hikosaka A."/>
            <person name="Suzuki A."/>
            <person name="Kondo M."/>
            <person name="van Heeringen S.J."/>
            <person name="Quigley I."/>
            <person name="Heinz S."/>
            <person name="Ogino H."/>
            <person name="Ochi H."/>
            <person name="Hellsten U."/>
            <person name="Lyons J.B."/>
            <person name="Simakov O."/>
            <person name="Putnam N."/>
            <person name="Stites J."/>
            <person name="Kuroki Y."/>
            <person name="Tanaka T."/>
            <person name="Michiue T."/>
            <person name="Watanabe M."/>
            <person name="Bogdanovic O."/>
            <person name="Lister R."/>
            <person name="Georgiou G."/>
            <person name="Paranjpe S.S."/>
            <person name="van Kruijsbergen I."/>
            <person name="Shu S."/>
            <person name="Carlson J."/>
            <person name="Kinoshita T."/>
            <person name="Ohta Y."/>
            <person name="Mawaribuchi S."/>
            <person name="Jenkins J."/>
            <person name="Grimwood J."/>
            <person name="Schmutz J."/>
            <person name="Mitros T."/>
            <person name="Mozaffari S.V."/>
            <person name="Suzuki Y."/>
            <person name="Haramoto Y."/>
            <person name="Yamamoto T.S."/>
            <person name="Takagi C."/>
            <person name="Heald R."/>
            <person name="Miller K."/>
            <person name="Haudenschild C."/>
            <person name="Kitzman J."/>
            <person name="Nakayama T."/>
            <person name="Izutsu Y."/>
            <person name="Robert J."/>
            <person name="Fortriede J."/>
            <person name="Burns K."/>
            <person name="Lotay V."/>
            <person name="Karimi K."/>
            <person name="Yasuoka Y."/>
            <person name="Dichmann D.S."/>
            <person name="Flajnik M.F."/>
            <person name="Houston D.W."/>
            <person name="Shendure J."/>
            <person name="DuPasquier L."/>
            <person name="Vize P.D."/>
            <person name="Zorn A.M."/>
            <person name="Ito M."/>
            <person name="Marcotte E.M."/>
            <person name="Wallingford J.B."/>
            <person name="Ito Y."/>
            <person name="Asashima M."/>
            <person name="Ueno N."/>
            <person name="Matsuda Y."/>
            <person name="Veenstra G.J."/>
            <person name="Fujiyama A."/>
            <person name="Harland R.M."/>
            <person name="Taira M."/>
            <person name="Rokhsar D.S."/>
        </authorList>
    </citation>
    <scope>NUCLEOTIDE SEQUENCE [LARGE SCALE GENOMIC DNA]</scope>
    <source>
        <strain evidence="3">J</strain>
    </source>
</reference>
<sequence>MRGIILCSLLAFVLIQGAMGWCPPIIPGCLRYQREAKQVPKTNVKWESRGGKAGVVYERRLSSPGLPGVRTLNNID</sequence>
<organism evidence="2 3">
    <name type="scientific">Xenopus laevis</name>
    <name type="common">African clawed frog</name>
    <dbReference type="NCBI Taxonomy" id="8355"/>
    <lineage>
        <taxon>Eukaryota</taxon>
        <taxon>Metazoa</taxon>
        <taxon>Chordata</taxon>
        <taxon>Craniata</taxon>
        <taxon>Vertebrata</taxon>
        <taxon>Euteleostomi</taxon>
        <taxon>Amphibia</taxon>
        <taxon>Batrachia</taxon>
        <taxon>Anura</taxon>
        <taxon>Pipoidea</taxon>
        <taxon>Pipidae</taxon>
        <taxon>Xenopodinae</taxon>
        <taxon>Xenopus</taxon>
        <taxon>Xenopus</taxon>
    </lineage>
</organism>
<dbReference type="EMBL" id="CM004483">
    <property type="protein sequence ID" value="OCT61848.1"/>
    <property type="molecule type" value="Genomic_DNA"/>
</dbReference>
<dbReference type="Proteomes" id="UP000694892">
    <property type="component" value="Chromosome 9_10S"/>
</dbReference>
<evidence type="ECO:0000313" key="3">
    <source>
        <dbReference type="Proteomes" id="UP000694892"/>
    </source>
</evidence>